<gene>
    <name evidence="10" type="ORF">V7S43_012990</name>
</gene>
<comment type="caution">
    <text evidence="10">The sequence shown here is derived from an EMBL/GenBank/DDBJ whole genome shotgun (WGS) entry which is preliminary data.</text>
</comment>
<dbReference type="EC" id="2.7.11.1" evidence="1"/>
<sequence length="432" mass="48094">MMENANLPTKTRDEYNQLAHIGRGTYGDVFLCERVATGEQVCQKEMDLTFQSSEERKRCLNEVALLQLLPSHPNIVKLHDAFWAESHEESQQVLVLSLEHADGGDLGQYLRSSAIQEGKAREIFTQLAQGVDHLHRHRVIHRDLKCGNIFLFRSGRVVLGDFGTSKQFPPTSGSQKLGTEHLTSTVVGSPLYMSPEMLEGELHGFATDIWSLGCLLYEMLAGKPAFGAPSYPAVVFRVIQGEYEPLNAAVSSEAVELIARMLRKDPENRPSIVEVLQSTWLRPLHHLKDEKKEPGIDCSAVVQPIESLPPAPVERKVNKQTEVSAPKQTFFSPPPAPVKRMTTAPIRREVRSQKHCKEIGQLWRVGSPLIRLDVQPPPPAVLPSRKHLSIPSTRLQRQGIPAQPVLNFEVRGVHITGTTRCQTSAPLSTPKP</sequence>
<dbReference type="Pfam" id="PF00069">
    <property type="entry name" value="Pkinase"/>
    <property type="match status" value="1"/>
</dbReference>
<evidence type="ECO:0000259" key="9">
    <source>
        <dbReference type="PROSITE" id="PS50011"/>
    </source>
</evidence>
<feature type="domain" description="Protein kinase" evidence="9">
    <location>
        <begin position="15"/>
        <end position="281"/>
    </location>
</feature>
<reference evidence="10 11" key="1">
    <citation type="submission" date="2024-09" db="EMBL/GenBank/DDBJ databases">
        <title>Genome sequencing and assembly of Phytophthora oleae, isolate VK10A, causative agent of rot of olive drupes.</title>
        <authorList>
            <person name="Conti Taguali S."/>
            <person name="Riolo M."/>
            <person name="La Spada F."/>
            <person name="Cacciola S.O."/>
            <person name="Dionisio G."/>
        </authorList>
    </citation>
    <scope>NUCLEOTIDE SEQUENCE [LARGE SCALE GENOMIC DNA]</scope>
    <source>
        <strain evidence="10 11">VK10A</strain>
    </source>
</reference>
<keyword evidence="11" id="KW-1185">Reference proteome</keyword>
<evidence type="ECO:0000256" key="3">
    <source>
        <dbReference type="ARBA" id="ARBA00022679"/>
    </source>
</evidence>
<dbReference type="GO" id="GO:0004674">
    <property type="term" value="F:protein serine/threonine kinase activity"/>
    <property type="evidence" value="ECO:0007669"/>
    <property type="project" value="UniProtKB-KW"/>
</dbReference>
<comment type="catalytic activity">
    <reaction evidence="8">
        <text>L-seryl-[protein] + ATP = O-phospho-L-seryl-[protein] + ADP + H(+)</text>
        <dbReference type="Rhea" id="RHEA:17989"/>
        <dbReference type="Rhea" id="RHEA-COMP:9863"/>
        <dbReference type="Rhea" id="RHEA-COMP:11604"/>
        <dbReference type="ChEBI" id="CHEBI:15378"/>
        <dbReference type="ChEBI" id="CHEBI:29999"/>
        <dbReference type="ChEBI" id="CHEBI:30616"/>
        <dbReference type="ChEBI" id="CHEBI:83421"/>
        <dbReference type="ChEBI" id="CHEBI:456216"/>
        <dbReference type="EC" id="2.7.11.1"/>
    </reaction>
</comment>
<comment type="catalytic activity">
    <reaction evidence="7">
        <text>L-threonyl-[protein] + ATP = O-phospho-L-threonyl-[protein] + ADP + H(+)</text>
        <dbReference type="Rhea" id="RHEA:46608"/>
        <dbReference type="Rhea" id="RHEA-COMP:11060"/>
        <dbReference type="Rhea" id="RHEA-COMP:11605"/>
        <dbReference type="ChEBI" id="CHEBI:15378"/>
        <dbReference type="ChEBI" id="CHEBI:30013"/>
        <dbReference type="ChEBI" id="CHEBI:30616"/>
        <dbReference type="ChEBI" id="CHEBI:61977"/>
        <dbReference type="ChEBI" id="CHEBI:456216"/>
        <dbReference type="EC" id="2.7.11.1"/>
    </reaction>
</comment>
<evidence type="ECO:0000256" key="1">
    <source>
        <dbReference type="ARBA" id="ARBA00012513"/>
    </source>
</evidence>
<dbReference type="PANTHER" id="PTHR44899">
    <property type="entry name" value="CAMK FAMILY PROTEIN KINASE"/>
    <property type="match status" value="1"/>
</dbReference>
<evidence type="ECO:0000256" key="5">
    <source>
        <dbReference type="ARBA" id="ARBA00022777"/>
    </source>
</evidence>
<dbReference type="InterPro" id="IPR051131">
    <property type="entry name" value="NEK_Ser/Thr_kinase_NIMA"/>
</dbReference>
<evidence type="ECO:0000256" key="4">
    <source>
        <dbReference type="ARBA" id="ARBA00022741"/>
    </source>
</evidence>
<keyword evidence="2" id="KW-0723">Serine/threonine-protein kinase</keyword>
<keyword evidence="6" id="KW-0067">ATP-binding</keyword>
<dbReference type="PANTHER" id="PTHR44899:SF3">
    <property type="entry name" value="SERINE_THREONINE-PROTEIN KINASE NEK1"/>
    <property type="match status" value="1"/>
</dbReference>
<evidence type="ECO:0000313" key="10">
    <source>
        <dbReference type="EMBL" id="KAL3662191.1"/>
    </source>
</evidence>
<organism evidence="10 11">
    <name type="scientific">Phytophthora oleae</name>
    <dbReference type="NCBI Taxonomy" id="2107226"/>
    <lineage>
        <taxon>Eukaryota</taxon>
        <taxon>Sar</taxon>
        <taxon>Stramenopiles</taxon>
        <taxon>Oomycota</taxon>
        <taxon>Peronosporomycetes</taxon>
        <taxon>Peronosporales</taxon>
        <taxon>Peronosporaceae</taxon>
        <taxon>Phytophthora</taxon>
    </lineage>
</organism>
<dbReference type="SMART" id="SM00220">
    <property type="entry name" value="S_TKc"/>
    <property type="match status" value="1"/>
</dbReference>
<dbReference type="EMBL" id="JBIMZQ010000033">
    <property type="protein sequence ID" value="KAL3662191.1"/>
    <property type="molecule type" value="Genomic_DNA"/>
</dbReference>
<evidence type="ECO:0000256" key="6">
    <source>
        <dbReference type="ARBA" id="ARBA00022840"/>
    </source>
</evidence>
<dbReference type="GO" id="GO:0005524">
    <property type="term" value="F:ATP binding"/>
    <property type="evidence" value="ECO:0007669"/>
    <property type="project" value="UniProtKB-KW"/>
</dbReference>
<dbReference type="SUPFAM" id="SSF56112">
    <property type="entry name" value="Protein kinase-like (PK-like)"/>
    <property type="match status" value="1"/>
</dbReference>
<dbReference type="PROSITE" id="PS00108">
    <property type="entry name" value="PROTEIN_KINASE_ST"/>
    <property type="match status" value="1"/>
</dbReference>
<dbReference type="Gene3D" id="1.10.510.10">
    <property type="entry name" value="Transferase(Phosphotransferase) domain 1"/>
    <property type="match status" value="1"/>
</dbReference>
<protein>
    <recommendedName>
        <fullName evidence="1">non-specific serine/threonine protein kinase</fullName>
        <ecNumber evidence="1">2.7.11.1</ecNumber>
    </recommendedName>
</protein>
<dbReference type="Proteomes" id="UP001632037">
    <property type="component" value="Unassembled WGS sequence"/>
</dbReference>
<keyword evidence="5" id="KW-0418">Kinase</keyword>
<dbReference type="InterPro" id="IPR000719">
    <property type="entry name" value="Prot_kinase_dom"/>
</dbReference>
<dbReference type="InterPro" id="IPR008271">
    <property type="entry name" value="Ser/Thr_kinase_AS"/>
</dbReference>
<keyword evidence="4" id="KW-0547">Nucleotide-binding</keyword>
<keyword evidence="3" id="KW-0808">Transferase</keyword>
<evidence type="ECO:0000256" key="7">
    <source>
        <dbReference type="ARBA" id="ARBA00047899"/>
    </source>
</evidence>
<proteinExistence type="predicted"/>
<name>A0ABD3F758_9STRA</name>
<evidence type="ECO:0000313" key="11">
    <source>
        <dbReference type="Proteomes" id="UP001632037"/>
    </source>
</evidence>
<dbReference type="AlphaFoldDB" id="A0ABD3F758"/>
<dbReference type="InterPro" id="IPR011009">
    <property type="entry name" value="Kinase-like_dom_sf"/>
</dbReference>
<accession>A0ABD3F758</accession>
<evidence type="ECO:0000256" key="8">
    <source>
        <dbReference type="ARBA" id="ARBA00048679"/>
    </source>
</evidence>
<evidence type="ECO:0000256" key="2">
    <source>
        <dbReference type="ARBA" id="ARBA00022527"/>
    </source>
</evidence>
<dbReference type="PROSITE" id="PS50011">
    <property type="entry name" value="PROTEIN_KINASE_DOM"/>
    <property type="match status" value="1"/>
</dbReference>